<evidence type="ECO:0000259" key="10">
    <source>
        <dbReference type="SMART" id="SM00387"/>
    </source>
</evidence>
<feature type="transmembrane region" description="Helical" evidence="9">
    <location>
        <begin position="198"/>
        <end position="219"/>
    </location>
</feature>
<evidence type="ECO:0000256" key="7">
    <source>
        <dbReference type="ARBA" id="ARBA00022840"/>
    </source>
</evidence>
<dbReference type="PANTHER" id="PTHR24421">
    <property type="entry name" value="NITRATE/NITRITE SENSOR PROTEIN NARX-RELATED"/>
    <property type="match status" value="1"/>
</dbReference>
<feature type="transmembrane region" description="Helical" evidence="9">
    <location>
        <begin position="20"/>
        <end position="51"/>
    </location>
</feature>
<reference evidence="12" key="1">
    <citation type="journal article" date="2019" name="Int. J. Syst. Evol. Microbiol.">
        <title>The Global Catalogue of Microorganisms (GCM) 10K type strain sequencing project: providing services to taxonomists for standard genome sequencing and annotation.</title>
        <authorList>
            <consortium name="The Broad Institute Genomics Platform"/>
            <consortium name="The Broad Institute Genome Sequencing Center for Infectious Disease"/>
            <person name="Wu L."/>
            <person name="Ma J."/>
        </authorList>
    </citation>
    <scope>NUCLEOTIDE SEQUENCE [LARGE SCALE GENOMIC DNA]</scope>
    <source>
        <strain evidence="12">JCM 13004</strain>
    </source>
</reference>
<keyword evidence="8" id="KW-0902">Two-component regulatory system</keyword>
<evidence type="ECO:0000313" key="11">
    <source>
        <dbReference type="EMBL" id="GAA1214424.1"/>
    </source>
</evidence>
<dbReference type="Gene3D" id="3.30.565.10">
    <property type="entry name" value="Histidine kinase-like ATPase, C-terminal domain"/>
    <property type="match status" value="1"/>
</dbReference>
<gene>
    <name evidence="11" type="ORF">GCM10009665_00210</name>
</gene>
<dbReference type="EMBL" id="BAAALF010000001">
    <property type="protein sequence ID" value="GAA1214424.1"/>
    <property type="molecule type" value="Genomic_DNA"/>
</dbReference>
<dbReference type="Gene3D" id="1.20.5.1930">
    <property type="match status" value="1"/>
</dbReference>
<dbReference type="InterPro" id="IPR003594">
    <property type="entry name" value="HATPase_dom"/>
</dbReference>
<dbReference type="InterPro" id="IPR050482">
    <property type="entry name" value="Sensor_HK_TwoCompSys"/>
</dbReference>
<name>A0ABP4G8W8_9ACTN</name>
<sequence length="450" mass="47438">MWTPPGGGPRRWCVEVGLGLYRCAVLVGITCVPALFAVPVALGGAALAYSWSDGLSAPLALRALATLGETLVVVLWTAATLWVVHPLTSRTLARAARRRAAHWLNLQLAVTYRSVPPVTRMATGFWWDGHEYHKSEREARRRAAVHARFHDPQLHWDGLWALVASVTVLPVAALPLLALGYGGCLLLTPAVTGRGPEAAGHGLAAAVMVAGLAAVPFAWRLLGPVARRFLGPVPTSRLGRRVTELEGIRADLTQTQTRELERIERGLHDGAQARLVAMGMSMGAAEQLVDSNPEAAKALLAQARASSATALAELRSLVRGINPPVLAERGLVDAVRALALDSSVRVDVVSRLPSRPERPVESALYFAVAELLANVAKHARAERVGVELAYASRLLTATVSDDGIGGAAASAGSGLSGIERRAAAFGGRVEIDSPVGGPTRITVAVPCELS</sequence>
<keyword evidence="6" id="KW-0418">Kinase</keyword>
<dbReference type="InterPro" id="IPR011712">
    <property type="entry name" value="Sig_transdc_His_kin_sub3_dim/P"/>
</dbReference>
<comment type="catalytic activity">
    <reaction evidence="1">
        <text>ATP + protein L-histidine = ADP + protein N-phospho-L-histidine.</text>
        <dbReference type="EC" id="2.7.13.3"/>
    </reaction>
</comment>
<keyword evidence="9" id="KW-0812">Transmembrane</keyword>
<evidence type="ECO:0000256" key="3">
    <source>
        <dbReference type="ARBA" id="ARBA00022553"/>
    </source>
</evidence>
<keyword evidence="4" id="KW-0808">Transferase</keyword>
<evidence type="ECO:0000256" key="6">
    <source>
        <dbReference type="ARBA" id="ARBA00022777"/>
    </source>
</evidence>
<evidence type="ECO:0000256" key="8">
    <source>
        <dbReference type="ARBA" id="ARBA00023012"/>
    </source>
</evidence>
<evidence type="ECO:0000313" key="12">
    <source>
        <dbReference type="Proteomes" id="UP001500037"/>
    </source>
</evidence>
<dbReference type="InterPro" id="IPR036890">
    <property type="entry name" value="HATPase_C_sf"/>
</dbReference>
<keyword evidence="3" id="KW-0597">Phosphoprotein</keyword>
<evidence type="ECO:0000256" key="4">
    <source>
        <dbReference type="ARBA" id="ARBA00022679"/>
    </source>
</evidence>
<keyword evidence="9" id="KW-1133">Transmembrane helix</keyword>
<feature type="domain" description="Histidine kinase/HSP90-like ATPase" evidence="10">
    <location>
        <begin position="359"/>
        <end position="449"/>
    </location>
</feature>
<feature type="transmembrane region" description="Helical" evidence="9">
    <location>
        <begin position="63"/>
        <end position="84"/>
    </location>
</feature>
<dbReference type="EC" id="2.7.13.3" evidence="2"/>
<comment type="caution">
    <text evidence="11">The sequence shown here is derived from an EMBL/GenBank/DDBJ whole genome shotgun (WGS) entry which is preliminary data.</text>
</comment>
<evidence type="ECO:0000256" key="1">
    <source>
        <dbReference type="ARBA" id="ARBA00000085"/>
    </source>
</evidence>
<keyword evidence="5" id="KW-0547">Nucleotide-binding</keyword>
<dbReference type="SUPFAM" id="SSF55874">
    <property type="entry name" value="ATPase domain of HSP90 chaperone/DNA topoisomerase II/histidine kinase"/>
    <property type="match status" value="1"/>
</dbReference>
<protein>
    <recommendedName>
        <fullName evidence="2">histidine kinase</fullName>
        <ecNumber evidence="2">2.7.13.3</ecNumber>
    </recommendedName>
</protein>
<evidence type="ECO:0000256" key="9">
    <source>
        <dbReference type="SAM" id="Phobius"/>
    </source>
</evidence>
<dbReference type="SMART" id="SM00387">
    <property type="entry name" value="HATPase_c"/>
    <property type="match status" value="1"/>
</dbReference>
<evidence type="ECO:0000256" key="5">
    <source>
        <dbReference type="ARBA" id="ARBA00022741"/>
    </source>
</evidence>
<evidence type="ECO:0000256" key="2">
    <source>
        <dbReference type="ARBA" id="ARBA00012438"/>
    </source>
</evidence>
<proteinExistence type="predicted"/>
<dbReference type="Proteomes" id="UP001500037">
    <property type="component" value="Unassembled WGS sequence"/>
</dbReference>
<dbReference type="Pfam" id="PF07730">
    <property type="entry name" value="HisKA_3"/>
    <property type="match status" value="1"/>
</dbReference>
<keyword evidence="12" id="KW-1185">Reference proteome</keyword>
<dbReference type="Pfam" id="PF02518">
    <property type="entry name" value="HATPase_c"/>
    <property type="match status" value="1"/>
</dbReference>
<organism evidence="11 12">
    <name type="scientific">Kitasatospora nipponensis</name>
    <dbReference type="NCBI Taxonomy" id="258049"/>
    <lineage>
        <taxon>Bacteria</taxon>
        <taxon>Bacillati</taxon>
        <taxon>Actinomycetota</taxon>
        <taxon>Actinomycetes</taxon>
        <taxon>Kitasatosporales</taxon>
        <taxon>Streptomycetaceae</taxon>
        <taxon>Kitasatospora</taxon>
    </lineage>
</organism>
<dbReference type="PANTHER" id="PTHR24421:SF10">
    <property type="entry name" value="NITRATE_NITRITE SENSOR PROTEIN NARQ"/>
    <property type="match status" value="1"/>
</dbReference>
<keyword evidence="9" id="KW-0472">Membrane</keyword>
<accession>A0ABP4G8W8</accession>
<keyword evidence="7" id="KW-0067">ATP-binding</keyword>
<feature type="transmembrane region" description="Helical" evidence="9">
    <location>
        <begin position="158"/>
        <end position="178"/>
    </location>
</feature>